<proteinExistence type="predicted"/>
<evidence type="ECO:0000313" key="4">
    <source>
        <dbReference type="Proteomes" id="UP001153076"/>
    </source>
</evidence>
<sequence length="309" mass="34315">MVTARHWMATLQSQCKRLVFFMASNVRTTDSSGTAPRAIMLVSVLLLSECFSCHHLNICAATLARRQSILSLAQRMTGSFCRVVGAFTVNSWTKFMTKTREDVRNSNDLGEPTGLILCDVSSLWLHVSSRTLFDFLRDGARCHEAVKSRESTIWVLQDSCTNTFESMARRHEQRKWGAADDSVTSSRNSAPAAKLSPEYVEIVSAPVSCQLRNIKTNCEIPGKRCFRINKMVSALSSKSSLFSKLTAKPHGDLASLLVIFRIQITMEASILSLRSRILCSDDKSIVERNCSGSKESSGKMKEALDARTT</sequence>
<dbReference type="Proteomes" id="UP001153076">
    <property type="component" value="Unassembled WGS sequence"/>
</dbReference>
<dbReference type="AlphaFoldDB" id="A0A9Q1KYH8"/>
<organism evidence="3 4">
    <name type="scientific">Carnegiea gigantea</name>
    <dbReference type="NCBI Taxonomy" id="171969"/>
    <lineage>
        <taxon>Eukaryota</taxon>
        <taxon>Viridiplantae</taxon>
        <taxon>Streptophyta</taxon>
        <taxon>Embryophyta</taxon>
        <taxon>Tracheophyta</taxon>
        <taxon>Spermatophyta</taxon>
        <taxon>Magnoliopsida</taxon>
        <taxon>eudicotyledons</taxon>
        <taxon>Gunneridae</taxon>
        <taxon>Pentapetalae</taxon>
        <taxon>Caryophyllales</taxon>
        <taxon>Cactineae</taxon>
        <taxon>Cactaceae</taxon>
        <taxon>Cactoideae</taxon>
        <taxon>Echinocereeae</taxon>
        <taxon>Carnegiea</taxon>
    </lineage>
</organism>
<name>A0A9Q1KYH8_9CARY</name>
<dbReference type="Pfam" id="PF25797">
    <property type="entry name" value="PDF2_C"/>
    <property type="match status" value="1"/>
</dbReference>
<evidence type="ECO:0000256" key="1">
    <source>
        <dbReference type="SAM" id="MobiDB-lite"/>
    </source>
</evidence>
<dbReference type="PANTHER" id="PTHR45654">
    <property type="entry name" value="HOMEOBOX-LEUCINE ZIPPER PROTEIN MERISTEM L1"/>
    <property type="match status" value="1"/>
</dbReference>
<dbReference type="PANTHER" id="PTHR45654:SF24">
    <property type="entry name" value="HOMEOBOX-LEUCINE ZIPPER PROTEIN GLABRA 2"/>
    <property type="match status" value="1"/>
</dbReference>
<accession>A0A9Q1KYH8</accession>
<keyword evidence="4" id="KW-1185">Reference proteome</keyword>
<dbReference type="InterPro" id="IPR057993">
    <property type="entry name" value="HD-Zip_IV_C"/>
</dbReference>
<feature type="compositionally biased region" description="Basic and acidic residues" evidence="1">
    <location>
        <begin position="296"/>
        <end position="309"/>
    </location>
</feature>
<protein>
    <recommendedName>
        <fullName evidence="2">HD-Zip IV C-terminal domain-containing protein</fullName>
    </recommendedName>
</protein>
<dbReference type="EMBL" id="JAKOGI010000006">
    <property type="protein sequence ID" value="KAJ8452062.1"/>
    <property type="molecule type" value="Genomic_DNA"/>
</dbReference>
<evidence type="ECO:0000259" key="2">
    <source>
        <dbReference type="Pfam" id="PF25797"/>
    </source>
</evidence>
<feature type="region of interest" description="Disordered" evidence="1">
    <location>
        <begin position="288"/>
        <end position="309"/>
    </location>
</feature>
<dbReference type="InterPro" id="IPR042160">
    <property type="entry name" value="HD-Zip_IV"/>
</dbReference>
<evidence type="ECO:0000313" key="3">
    <source>
        <dbReference type="EMBL" id="KAJ8452062.1"/>
    </source>
</evidence>
<comment type="caution">
    <text evidence="3">The sequence shown here is derived from an EMBL/GenBank/DDBJ whole genome shotgun (WGS) entry which is preliminary data.</text>
</comment>
<reference evidence="3" key="1">
    <citation type="submission" date="2022-04" db="EMBL/GenBank/DDBJ databases">
        <title>Carnegiea gigantea Genome sequencing and assembly v2.</title>
        <authorList>
            <person name="Copetti D."/>
            <person name="Sanderson M.J."/>
            <person name="Burquez A."/>
            <person name="Wojciechowski M.F."/>
        </authorList>
    </citation>
    <scope>NUCLEOTIDE SEQUENCE</scope>
    <source>
        <strain evidence="3">SGP5-SGP5p</strain>
        <tissue evidence="3">Aerial part</tissue>
    </source>
</reference>
<feature type="domain" description="HD-Zip IV C-terminal" evidence="2">
    <location>
        <begin position="63"/>
        <end position="143"/>
    </location>
</feature>
<gene>
    <name evidence="3" type="ORF">Cgig2_016643</name>
</gene>